<keyword evidence="4" id="KW-1185">Reference proteome</keyword>
<evidence type="ECO:0000313" key="3">
    <source>
        <dbReference type="EMBL" id="MDI9241040.1"/>
    </source>
</evidence>
<dbReference type="GO" id="GO:0003676">
    <property type="term" value="F:nucleic acid binding"/>
    <property type="evidence" value="ECO:0007669"/>
    <property type="project" value="InterPro"/>
</dbReference>
<keyword evidence="3" id="KW-0255">Endonuclease</keyword>
<organism evidence="3 4">
    <name type="scientific">Fusibacillus kribbianus</name>
    <dbReference type="NCBI Taxonomy" id="3044208"/>
    <lineage>
        <taxon>Bacteria</taxon>
        <taxon>Bacillati</taxon>
        <taxon>Bacillota</taxon>
        <taxon>Clostridia</taxon>
        <taxon>Lachnospirales</taxon>
        <taxon>Lachnospiraceae</taxon>
        <taxon>Fusibacillus</taxon>
    </lineage>
</organism>
<dbReference type="CDD" id="cd00085">
    <property type="entry name" value="HNHc"/>
    <property type="match status" value="1"/>
</dbReference>
<reference evidence="3 4" key="1">
    <citation type="submission" date="2023-05" db="EMBL/GenBank/DDBJ databases">
        <title>[ruminococcus] sp. nov., isolated from a pig farm feces dump.</title>
        <authorList>
            <person name="Chang Y.-H."/>
        </authorList>
    </citation>
    <scope>NUCLEOTIDE SEQUENCE [LARGE SCALE GENOMIC DNA]</scope>
    <source>
        <strain evidence="3 4">YH-rum2234</strain>
    </source>
</reference>
<feature type="region of interest" description="Disordered" evidence="1">
    <location>
        <begin position="1"/>
        <end position="23"/>
    </location>
</feature>
<sequence length="73" mass="8216">MGRNRSSAHTKAQRAGRERDRNRCQVCGSKDHVEGHHIVDHQFGGAASVDNIIALCHKHHNDVHNGRLDIFKI</sequence>
<evidence type="ECO:0000256" key="1">
    <source>
        <dbReference type="SAM" id="MobiDB-lite"/>
    </source>
</evidence>
<evidence type="ECO:0000313" key="4">
    <source>
        <dbReference type="Proteomes" id="UP001300383"/>
    </source>
</evidence>
<feature type="domain" description="HNH nuclease" evidence="2">
    <location>
        <begin position="11"/>
        <end position="61"/>
    </location>
</feature>
<proteinExistence type="predicted"/>
<evidence type="ECO:0000259" key="2">
    <source>
        <dbReference type="SMART" id="SM00507"/>
    </source>
</evidence>
<feature type="compositionally biased region" description="Basic residues" evidence="1">
    <location>
        <begin position="1"/>
        <end position="14"/>
    </location>
</feature>
<dbReference type="RefSeq" id="WP_283229547.1">
    <property type="nucleotide sequence ID" value="NZ_JASGBQ010000001.1"/>
</dbReference>
<dbReference type="SMART" id="SM00507">
    <property type="entry name" value="HNHc"/>
    <property type="match status" value="1"/>
</dbReference>
<dbReference type="InterPro" id="IPR002711">
    <property type="entry name" value="HNH"/>
</dbReference>
<comment type="caution">
    <text evidence="3">The sequence shown here is derived from an EMBL/GenBank/DDBJ whole genome shotgun (WGS) entry which is preliminary data.</text>
</comment>
<dbReference type="InterPro" id="IPR003615">
    <property type="entry name" value="HNH_nuc"/>
</dbReference>
<name>A0AAP4B7H6_9FIRM</name>
<gene>
    <name evidence="3" type="ORF">QJ036_00925</name>
</gene>
<dbReference type="Pfam" id="PF01844">
    <property type="entry name" value="HNH"/>
    <property type="match status" value="1"/>
</dbReference>
<keyword evidence="3" id="KW-0378">Hydrolase</keyword>
<accession>A0AAP4B7H6</accession>
<dbReference type="AlphaFoldDB" id="A0AAP4B7H6"/>
<dbReference type="GO" id="GO:0004519">
    <property type="term" value="F:endonuclease activity"/>
    <property type="evidence" value="ECO:0007669"/>
    <property type="project" value="UniProtKB-KW"/>
</dbReference>
<dbReference type="Proteomes" id="UP001300383">
    <property type="component" value="Unassembled WGS sequence"/>
</dbReference>
<dbReference type="Gene3D" id="1.10.30.50">
    <property type="match status" value="1"/>
</dbReference>
<dbReference type="GO" id="GO:0008270">
    <property type="term" value="F:zinc ion binding"/>
    <property type="evidence" value="ECO:0007669"/>
    <property type="project" value="InterPro"/>
</dbReference>
<keyword evidence="3" id="KW-0540">Nuclease</keyword>
<protein>
    <submittedName>
        <fullName evidence="3">HNH endonuclease</fullName>
    </submittedName>
</protein>
<dbReference type="EMBL" id="JASGBQ010000001">
    <property type="protein sequence ID" value="MDI9241040.1"/>
    <property type="molecule type" value="Genomic_DNA"/>
</dbReference>